<proteinExistence type="inferred from homology"/>
<keyword evidence="4" id="KW-0804">Transcription</keyword>
<comment type="similarity">
    <text evidence="1">Belongs to the LysR transcriptional regulatory family.</text>
</comment>
<sequence>MNTRDLDYFRALVDCQNYTMVAKQFAVSQPAVTQAIQRLEKEFAVKLVIQDRRHQQTHITRTGLLLYKNAQQIQASLKLAHQEIKSAQQTDIRFGLPPIIGTLYFPQIAEKLLQNGLLQQLKITETGSDELLRKLVHGEINIALLGSYLPFDLPTVHADHLGARPFSIIVSPQNSLAKQTAVNFKDLGQAQFIGLDGKYVHPQAFQAYCDFAGVHPEVIYRTPDISWVKALVKANMGISLLVRDVVKADDGVVCLDINDQLPVSFNISVVTRAGYIPTADERRFIDQLLQMRI</sequence>
<organism evidence="6 7">
    <name type="scientific">Lactiplantibacillus xiangfangensis</name>
    <dbReference type="NCBI Taxonomy" id="942150"/>
    <lineage>
        <taxon>Bacteria</taxon>
        <taxon>Bacillati</taxon>
        <taxon>Bacillota</taxon>
        <taxon>Bacilli</taxon>
        <taxon>Lactobacillales</taxon>
        <taxon>Lactobacillaceae</taxon>
        <taxon>Lactiplantibacillus</taxon>
    </lineage>
</organism>
<feature type="domain" description="HTH lysR-type" evidence="5">
    <location>
        <begin position="1"/>
        <end position="57"/>
    </location>
</feature>
<accession>A0A0R2MCT5</accession>
<dbReference type="InterPro" id="IPR036390">
    <property type="entry name" value="WH_DNA-bd_sf"/>
</dbReference>
<dbReference type="Gene3D" id="1.10.10.10">
    <property type="entry name" value="Winged helix-like DNA-binding domain superfamily/Winged helix DNA-binding domain"/>
    <property type="match status" value="1"/>
</dbReference>
<reference evidence="6 7" key="1">
    <citation type="journal article" date="2015" name="Genome Announc.">
        <title>Expanding the biotechnology potential of lactobacilli through comparative genomics of 213 strains and associated genera.</title>
        <authorList>
            <person name="Sun Z."/>
            <person name="Harris H.M."/>
            <person name="McCann A."/>
            <person name="Guo C."/>
            <person name="Argimon S."/>
            <person name="Zhang W."/>
            <person name="Yang X."/>
            <person name="Jeffery I.B."/>
            <person name="Cooney J.C."/>
            <person name="Kagawa T.F."/>
            <person name="Liu W."/>
            <person name="Song Y."/>
            <person name="Salvetti E."/>
            <person name="Wrobel A."/>
            <person name="Rasinkangas P."/>
            <person name="Parkhill J."/>
            <person name="Rea M.C."/>
            <person name="O'Sullivan O."/>
            <person name="Ritari J."/>
            <person name="Douillard F.P."/>
            <person name="Paul Ross R."/>
            <person name="Yang R."/>
            <person name="Briner A.E."/>
            <person name="Felis G.E."/>
            <person name="de Vos W.M."/>
            <person name="Barrangou R."/>
            <person name="Klaenhammer T.R."/>
            <person name="Caufield P.W."/>
            <person name="Cui Y."/>
            <person name="Zhang H."/>
            <person name="O'Toole P.W."/>
        </authorList>
    </citation>
    <scope>NUCLEOTIDE SEQUENCE [LARGE SCALE GENOMIC DNA]</scope>
    <source>
        <strain evidence="6 7">LMG 26013</strain>
    </source>
</reference>
<dbReference type="Proteomes" id="UP000051783">
    <property type="component" value="Unassembled WGS sequence"/>
</dbReference>
<keyword evidence="3" id="KW-0238">DNA-binding</keyword>
<dbReference type="SUPFAM" id="SSF53850">
    <property type="entry name" value="Periplasmic binding protein-like II"/>
    <property type="match status" value="1"/>
</dbReference>
<evidence type="ECO:0000256" key="4">
    <source>
        <dbReference type="ARBA" id="ARBA00023163"/>
    </source>
</evidence>
<keyword evidence="7" id="KW-1185">Reference proteome</keyword>
<evidence type="ECO:0000313" key="7">
    <source>
        <dbReference type="Proteomes" id="UP000051783"/>
    </source>
</evidence>
<dbReference type="PATRIC" id="fig|942150.3.peg.2422"/>
<dbReference type="RefSeq" id="WP_057706048.1">
    <property type="nucleotide sequence ID" value="NZ_JQCL01000055.1"/>
</dbReference>
<dbReference type="Gene3D" id="3.40.190.290">
    <property type="match status" value="1"/>
</dbReference>
<evidence type="ECO:0000256" key="1">
    <source>
        <dbReference type="ARBA" id="ARBA00009437"/>
    </source>
</evidence>
<dbReference type="Pfam" id="PF00126">
    <property type="entry name" value="HTH_1"/>
    <property type="match status" value="1"/>
</dbReference>
<dbReference type="InterPro" id="IPR036388">
    <property type="entry name" value="WH-like_DNA-bd_sf"/>
</dbReference>
<dbReference type="STRING" id="942150.IV64_GL002315"/>
<dbReference type="PANTHER" id="PTHR30419:SF8">
    <property type="entry name" value="NITROGEN ASSIMILATION TRANSCRIPTIONAL ACTIVATOR-RELATED"/>
    <property type="match status" value="1"/>
</dbReference>
<dbReference type="AlphaFoldDB" id="A0A0R2MCT5"/>
<dbReference type="EMBL" id="JQCL01000055">
    <property type="protein sequence ID" value="KRO11489.1"/>
    <property type="molecule type" value="Genomic_DNA"/>
</dbReference>
<dbReference type="InterPro" id="IPR005119">
    <property type="entry name" value="LysR_subst-bd"/>
</dbReference>
<dbReference type="PROSITE" id="PS50931">
    <property type="entry name" value="HTH_LYSR"/>
    <property type="match status" value="1"/>
</dbReference>
<dbReference type="GO" id="GO:0003677">
    <property type="term" value="F:DNA binding"/>
    <property type="evidence" value="ECO:0007669"/>
    <property type="project" value="UniProtKB-KW"/>
</dbReference>
<dbReference type="SUPFAM" id="SSF46785">
    <property type="entry name" value="Winged helix' DNA-binding domain"/>
    <property type="match status" value="1"/>
</dbReference>
<dbReference type="GO" id="GO:0003700">
    <property type="term" value="F:DNA-binding transcription factor activity"/>
    <property type="evidence" value="ECO:0007669"/>
    <property type="project" value="InterPro"/>
</dbReference>
<keyword evidence="2" id="KW-0805">Transcription regulation</keyword>
<dbReference type="PANTHER" id="PTHR30419">
    <property type="entry name" value="HTH-TYPE TRANSCRIPTIONAL REGULATOR YBHD"/>
    <property type="match status" value="1"/>
</dbReference>
<evidence type="ECO:0000259" key="5">
    <source>
        <dbReference type="PROSITE" id="PS50931"/>
    </source>
</evidence>
<gene>
    <name evidence="6" type="ORF">IV64_GL002315</name>
</gene>
<evidence type="ECO:0000256" key="2">
    <source>
        <dbReference type="ARBA" id="ARBA00023015"/>
    </source>
</evidence>
<dbReference type="GO" id="GO:0005829">
    <property type="term" value="C:cytosol"/>
    <property type="evidence" value="ECO:0007669"/>
    <property type="project" value="TreeGrafter"/>
</dbReference>
<name>A0A0R2MCT5_9LACO</name>
<evidence type="ECO:0000256" key="3">
    <source>
        <dbReference type="ARBA" id="ARBA00023125"/>
    </source>
</evidence>
<dbReference type="InterPro" id="IPR000847">
    <property type="entry name" value="LysR_HTH_N"/>
</dbReference>
<dbReference type="Pfam" id="PF03466">
    <property type="entry name" value="LysR_substrate"/>
    <property type="match status" value="1"/>
</dbReference>
<comment type="caution">
    <text evidence="6">The sequence shown here is derived from an EMBL/GenBank/DDBJ whole genome shotgun (WGS) entry which is preliminary data.</text>
</comment>
<dbReference type="OrthoDB" id="9803735at2"/>
<evidence type="ECO:0000313" key="6">
    <source>
        <dbReference type="EMBL" id="KRO11489.1"/>
    </source>
</evidence>
<dbReference type="InterPro" id="IPR050950">
    <property type="entry name" value="HTH-type_LysR_regulators"/>
</dbReference>
<protein>
    <submittedName>
        <fullName evidence="6">Malolactic regulator, lysr family</fullName>
    </submittedName>
</protein>